<dbReference type="GO" id="GO:0046933">
    <property type="term" value="F:proton-transporting ATP synthase activity, rotational mechanism"/>
    <property type="evidence" value="ECO:0007669"/>
    <property type="project" value="TreeGrafter"/>
</dbReference>
<dbReference type="PROSITE" id="PS00152">
    <property type="entry name" value="ATPASE_ALPHA_BETA"/>
    <property type="match status" value="1"/>
</dbReference>
<reference evidence="18 19" key="1">
    <citation type="submission" date="2019-03" db="EMBL/GenBank/DDBJ databases">
        <title>Genomic Encyclopedia of Type Strains, Phase IV (KMG-IV): sequencing the most valuable type-strain genomes for metagenomic binning, comparative biology and taxonomic classification.</title>
        <authorList>
            <person name="Goeker M."/>
        </authorList>
    </citation>
    <scope>NUCLEOTIDE SEQUENCE [LARGE SCALE GENOMIC DNA]</scope>
    <source>
        <strain evidence="18 19">DSM 24984</strain>
    </source>
</reference>
<dbReference type="InterPro" id="IPR027417">
    <property type="entry name" value="P-loop_NTPase"/>
</dbReference>
<dbReference type="Pfam" id="PF18269">
    <property type="entry name" value="T3SS_ATPase_C"/>
    <property type="match status" value="1"/>
</dbReference>
<dbReference type="InterPro" id="IPR003593">
    <property type="entry name" value="AAA+_ATPase"/>
</dbReference>
<evidence type="ECO:0000256" key="8">
    <source>
        <dbReference type="ARBA" id="ARBA00022840"/>
    </source>
</evidence>
<dbReference type="InterPro" id="IPR005714">
    <property type="entry name" value="ATPase_T3SS_FliI/YscN"/>
</dbReference>
<evidence type="ECO:0000256" key="1">
    <source>
        <dbReference type="ARBA" id="ARBA00004370"/>
    </source>
</evidence>
<gene>
    <name evidence="18" type="ORF">C8D98_2186</name>
</gene>
<evidence type="ECO:0000256" key="7">
    <source>
        <dbReference type="ARBA" id="ARBA00022781"/>
    </source>
</evidence>
<name>A0A4R1K720_9BACT</name>
<evidence type="ECO:0000256" key="9">
    <source>
        <dbReference type="ARBA" id="ARBA00022927"/>
    </source>
</evidence>
<evidence type="ECO:0000256" key="6">
    <source>
        <dbReference type="ARBA" id="ARBA00022741"/>
    </source>
</evidence>
<dbReference type="RefSeq" id="WP_132874160.1">
    <property type="nucleotide sequence ID" value="NZ_JAJUHT010000016.1"/>
</dbReference>
<keyword evidence="10" id="KW-1278">Translocase</keyword>
<keyword evidence="8" id="KW-0067">ATP-binding</keyword>
<dbReference type="AlphaFoldDB" id="A0A4R1K720"/>
<dbReference type="GO" id="GO:0044780">
    <property type="term" value="P:bacterial-type flagellum assembly"/>
    <property type="evidence" value="ECO:0007669"/>
    <property type="project" value="InterPro"/>
</dbReference>
<dbReference type="SUPFAM" id="SSF52540">
    <property type="entry name" value="P-loop containing nucleoside triphosphate hydrolases"/>
    <property type="match status" value="1"/>
</dbReference>
<dbReference type="SMART" id="SM00382">
    <property type="entry name" value="AAA"/>
    <property type="match status" value="1"/>
</dbReference>
<evidence type="ECO:0000256" key="10">
    <source>
        <dbReference type="ARBA" id="ARBA00022967"/>
    </source>
</evidence>
<dbReference type="InterPro" id="IPR004100">
    <property type="entry name" value="ATPase_F1/V1/A1_a/bsu_N"/>
</dbReference>
<accession>A0A4R1K720</accession>
<dbReference type="FunFam" id="3.40.50.12240:FF:000002">
    <property type="entry name" value="Flagellum-specific ATP synthase FliI"/>
    <property type="match status" value="1"/>
</dbReference>
<protein>
    <submittedName>
        <fullName evidence="18">Type III secretion system FliI/YscN family ATPase</fullName>
    </submittedName>
</protein>
<evidence type="ECO:0000313" key="18">
    <source>
        <dbReference type="EMBL" id="TCK60014.1"/>
    </source>
</evidence>
<dbReference type="GO" id="GO:0005737">
    <property type="term" value="C:cytoplasm"/>
    <property type="evidence" value="ECO:0007669"/>
    <property type="project" value="UniProtKB-SubCell"/>
</dbReference>
<dbReference type="GO" id="GO:0005524">
    <property type="term" value="F:ATP binding"/>
    <property type="evidence" value="ECO:0007669"/>
    <property type="project" value="UniProtKB-KW"/>
</dbReference>
<evidence type="ECO:0000256" key="2">
    <source>
        <dbReference type="ARBA" id="ARBA00004496"/>
    </source>
</evidence>
<evidence type="ECO:0000313" key="19">
    <source>
        <dbReference type="Proteomes" id="UP000294614"/>
    </source>
</evidence>
<dbReference type="NCBIfam" id="TIGR01026">
    <property type="entry name" value="fliI_yscN"/>
    <property type="match status" value="1"/>
</dbReference>
<keyword evidence="12" id="KW-0472">Membrane</keyword>
<evidence type="ECO:0000256" key="11">
    <source>
        <dbReference type="ARBA" id="ARBA00023065"/>
    </source>
</evidence>
<comment type="caution">
    <text evidence="18">The sequence shown here is derived from an EMBL/GenBank/DDBJ whole genome shotgun (WGS) entry which is preliminary data.</text>
</comment>
<dbReference type="GO" id="GO:0030254">
    <property type="term" value="P:protein secretion by the type III secretion system"/>
    <property type="evidence" value="ECO:0007669"/>
    <property type="project" value="InterPro"/>
</dbReference>
<dbReference type="NCBIfam" id="TIGR03497">
    <property type="entry name" value="FliI_clade2"/>
    <property type="match status" value="1"/>
</dbReference>
<dbReference type="GO" id="GO:0071973">
    <property type="term" value="P:bacterial-type flagellum-dependent cell motility"/>
    <property type="evidence" value="ECO:0007669"/>
    <property type="project" value="InterPro"/>
</dbReference>
<dbReference type="Pfam" id="PF02874">
    <property type="entry name" value="ATP-synt_ab_N"/>
    <property type="match status" value="1"/>
</dbReference>
<dbReference type="PANTHER" id="PTHR15184:SF9">
    <property type="entry name" value="SPI-1 TYPE 3 SECRETION SYSTEM ATPASE"/>
    <property type="match status" value="1"/>
</dbReference>
<comment type="catalytic activity">
    <reaction evidence="16">
        <text>ATP + H2O + cellular proteinSide 1 = ADP + phosphate + cellular proteinSide 2.</text>
        <dbReference type="EC" id="7.4.2.8"/>
    </reaction>
</comment>
<keyword evidence="7" id="KW-0375">Hydrogen ion transport</keyword>
<dbReference type="GO" id="GO:0008564">
    <property type="term" value="F:protein-exporting ATPase activity"/>
    <property type="evidence" value="ECO:0007669"/>
    <property type="project" value="UniProtKB-EC"/>
</dbReference>
<dbReference type="InterPro" id="IPR020003">
    <property type="entry name" value="ATPase_a/bsu_AS"/>
</dbReference>
<dbReference type="OrthoDB" id="9802718at2"/>
<dbReference type="PANTHER" id="PTHR15184">
    <property type="entry name" value="ATP SYNTHASE"/>
    <property type="match status" value="1"/>
</dbReference>
<dbReference type="InterPro" id="IPR040627">
    <property type="entry name" value="T3SS_ATPase_C"/>
</dbReference>
<evidence type="ECO:0000256" key="4">
    <source>
        <dbReference type="ARBA" id="ARBA00022448"/>
    </source>
</evidence>
<dbReference type="Pfam" id="PF00006">
    <property type="entry name" value="ATP-synt_ab"/>
    <property type="match status" value="1"/>
</dbReference>
<keyword evidence="19" id="KW-1185">Reference proteome</keyword>
<dbReference type="CDD" id="cd01136">
    <property type="entry name" value="ATPase_flagellum-secretory_path_III"/>
    <property type="match status" value="1"/>
</dbReference>
<keyword evidence="4" id="KW-0813">Transport</keyword>
<evidence type="ECO:0000256" key="16">
    <source>
        <dbReference type="ARBA" id="ARBA00034006"/>
    </source>
</evidence>
<evidence type="ECO:0000256" key="12">
    <source>
        <dbReference type="ARBA" id="ARBA00023136"/>
    </source>
</evidence>
<keyword evidence="13" id="KW-0139">CF(1)</keyword>
<evidence type="ECO:0000259" key="17">
    <source>
        <dbReference type="SMART" id="SM00382"/>
    </source>
</evidence>
<dbReference type="GO" id="GO:0016887">
    <property type="term" value="F:ATP hydrolysis activity"/>
    <property type="evidence" value="ECO:0007669"/>
    <property type="project" value="InterPro"/>
</dbReference>
<comment type="subunit">
    <text evidence="15">F-type ATPases have 2 components, CF(1) - the catalytic core - and CF(0) - the membrane proton channel. CF(1) has five subunits: alpha(3), beta(3), gamma(1), delta(1), epsilon(1). CF(0) has four main subunits: a(1), b(1), b'(1) and c(9-12).</text>
</comment>
<dbReference type="InterPro" id="IPR022425">
    <property type="entry name" value="FliI_clade2"/>
</dbReference>
<sequence>MKNLARLKAVDHKPSVQIKGRVTKIVGLTIEADGPLLGIGTRCRIEGYGGNEILAEIVGFKDDRIVLMPYGESEGIAPGAPVTNESYGNTVKVCDGLLGRVLDGLGNPLDGKGPIRDFDLINVYNSPPQALEREIIKDPIATGIKAIDNLITVGMGQRVGIFAGSGVGKSVTLGMIARNTNADVNVIALIGERGREVREFIERDLGEEGLKRSVVVVATSDQSALVRKLGAFVGTAIAEYFRNKGLNVMLMMDSVTRFAMAQREIGLTVGEPPTTKGYTPSVFGLLPKLLERAGTQKGPGSITGLYTVLVEADDMNDPIGDTVRSIIDGHIVLSRALAGKNHYPAIDVLNSASRLMKEIVTDRQYDNAGRFRDLLATYNEAEDLVNIGAYVKGSNPKIDESISKINDINGFLRQRINESFTLDESAGMIDKIVGIS</sequence>
<keyword evidence="9" id="KW-0653">Protein transport</keyword>
<dbReference type="FunFam" id="3.40.50.300:FF:002432">
    <property type="entry name" value="ATP synthase subunit alpha, mitochondrial"/>
    <property type="match status" value="1"/>
</dbReference>
<dbReference type="EMBL" id="SMGG01000005">
    <property type="protein sequence ID" value="TCK60014.1"/>
    <property type="molecule type" value="Genomic_DNA"/>
</dbReference>
<dbReference type="GO" id="GO:0030257">
    <property type="term" value="C:type III protein secretion system complex"/>
    <property type="evidence" value="ECO:0007669"/>
    <property type="project" value="InterPro"/>
</dbReference>
<evidence type="ECO:0000256" key="3">
    <source>
        <dbReference type="ARBA" id="ARBA00008936"/>
    </source>
</evidence>
<proteinExistence type="inferred from homology"/>
<comment type="similarity">
    <text evidence="3">Belongs to the ATPase alpha/beta chains family.</text>
</comment>
<dbReference type="Proteomes" id="UP000294614">
    <property type="component" value="Unassembled WGS sequence"/>
</dbReference>
<evidence type="ECO:0000256" key="13">
    <source>
        <dbReference type="ARBA" id="ARBA00023196"/>
    </source>
</evidence>
<keyword evidence="14" id="KW-0066">ATP synthesis</keyword>
<comment type="subcellular location">
    <subcellularLocation>
        <location evidence="2">Cytoplasm</location>
    </subcellularLocation>
    <subcellularLocation>
        <location evidence="1">Membrane</location>
    </subcellularLocation>
</comment>
<evidence type="ECO:0000256" key="14">
    <source>
        <dbReference type="ARBA" id="ARBA00023310"/>
    </source>
</evidence>
<dbReference type="CDD" id="cd18117">
    <property type="entry name" value="ATP-synt_flagellum-secretory_path_III_N"/>
    <property type="match status" value="1"/>
</dbReference>
<dbReference type="InterPro" id="IPR050053">
    <property type="entry name" value="ATPase_alpha/beta_chains"/>
</dbReference>
<organism evidence="18 19">
    <name type="scientific">Seleniivibrio woodruffii</name>
    <dbReference type="NCBI Taxonomy" id="1078050"/>
    <lineage>
        <taxon>Bacteria</taxon>
        <taxon>Pseudomonadati</taxon>
        <taxon>Deferribacterota</taxon>
        <taxon>Deferribacteres</taxon>
        <taxon>Deferribacterales</taxon>
        <taxon>Geovibrionaceae</taxon>
        <taxon>Seleniivibrio</taxon>
    </lineage>
</organism>
<evidence type="ECO:0000256" key="5">
    <source>
        <dbReference type="ARBA" id="ARBA00022490"/>
    </source>
</evidence>
<dbReference type="InterPro" id="IPR000194">
    <property type="entry name" value="ATPase_F1/V1/A1_a/bsu_nucl-bd"/>
</dbReference>
<keyword evidence="5" id="KW-0963">Cytoplasm</keyword>
<feature type="domain" description="AAA+ ATPase" evidence="17">
    <location>
        <begin position="155"/>
        <end position="337"/>
    </location>
</feature>
<dbReference type="GO" id="GO:0045259">
    <property type="term" value="C:proton-transporting ATP synthase complex"/>
    <property type="evidence" value="ECO:0007669"/>
    <property type="project" value="UniProtKB-KW"/>
</dbReference>
<dbReference type="Gene3D" id="3.40.50.12240">
    <property type="match status" value="1"/>
</dbReference>
<evidence type="ECO:0000256" key="15">
    <source>
        <dbReference type="ARBA" id="ARBA00026013"/>
    </source>
</evidence>
<keyword evidence="11" id="KW-0406">Ion transport</keyword>
<keyword evidence="6" id="KW-0547">Nucleotide-binding</keyword>